<evidence type="ECO:0000256" key="1">
    <source>
        <dbReference type="ARBA" id="ARBA00001255"/>
    </source>
</evidence>
<dbReference type="InterPro" id="IPR013785">
    <property type="entry name" value="Aldolase_TIM"/>
</dbReference>
<evidence type="ECO:0000313" key="11">
    <source>
        <dbReference type="Proteomes" id="UP000192813"/>
    </source>
</evidence>
<dbReference type="SUPFAM" id="SSF51445">
    <property type="entry name" value="(Trans)glycosidases"/>
    <property type="match status" value="1"/>
</dbReference>
<evidence type="ECO:0000259" key="9">
    <source>
        <dbReference type="Pfam" id="PF16875"/>
    </source>
</evidence>
<feature type="active site" description="Nucleophile" evidence="7">
    <location>
        <position position="481"/>
    </location>
</feature>
<dbReference type="InterPro" id="IPR031705">
    <property type="entry name" value="Glyco_hydro_36_C"/>
</dbReference>
<comment type="caution">
    <text evidence="10">The sequence shown here is derived from an EMBL/GenBank/DDBJ whole genome shotgun (WGS) entry which is preliminary data.</text>
</comment>
<dbReference type="GO" id="GO:0004557">
    <property type="term" value="F:alpha-galactosidase activity"/>
    <property type="evidence" value="ECO:0007669"/>
    <property type="project" value="UniProtKB-UniRule"/>
</dbReference>
<evidence type="ECO:0000256" key="2">
    <source>
        <dbReference type="ARBA" id="ARBA00006202"/>
    </source>
</evidence>
<dbReference type="CDD" id="cd14791">
    <property type="entry name" value="GH36"/>
    <property type="match status" value="1"/>
</dbReference>
<feature type="domain" description="Glycosyl hydrolase family 36 C-terminal" evidence="8">
    <location>
        <begin position="652"/>
        <end position="728"/>
    </location>
</feature>
<dbReference type="PIRSF" id="PIRSF005536">
    <property type="entry name" value="Agal"/>
    <property type="match status" value="1"/>
</dbReference>
<dbReference type="InterPro" id="IPR038417">
    <property type="entry name" value="Alpga-gal_N_sf"/>
</dbReference>
<dbReference type="PROSITE" id="PS00512">
    <property type="entry name" value="ALPHA_GALACTOSIDASE"/>
    <property type="match status" value="1"/>
</dbReference>
<dbReference type="Proteomes" id="UP000192813">
    <property type="component" value="Unassembled WGS sequence"/>
</dbReference>
<dbReference type="Gene3D" id="2.70.98.60">
    <property type="entry name" value="alpha-galactosidase from lactobacil brevis"/>
    <property type="match status" value="1"/>
</dbReference>
<dbReference type="InterPro" id="IPR000111">
    <property type="entry name" value="Glyco_hydro_27/36_CS"/>
</dbReference>
<dbReference type="FunFam" id="3.20.20.70:FF:000118">
    <property type="entry name" value="Alpha-galactosidase"/>
    <property type="match status" value="1"/>
</dbReference>
<protein>
    <recommendedName>
        <fullName evidence="3 6">Alpha-galactosidase</fullName>
        <ecNumber evidence="3 6">3.2.1.22</ecNumber>
    </recommendedName>
</protein>
<keyword evidence="4 6" id="KW-0378">Hydrolase</keyword>
<evidence type="ECO:0000256" key="7">
    <source>
        <dbReference type="PIRSR" id="PIRSR005536-1"/>
    </source>
</evidence>
<name>A0A2J9PQJ1_9LACT</name>
<dbReference type="RefSeq" id="WP_083069962.1">
    <property type="nucleotide sequence ID" value="NZ_NBTM02000001.1"/>
</dbReference>
<evidence type="ECO:0000259" key="8">
    <source>
        <dbReference type="Pfam" id="PF16874"/>
    </source>
</evidence>
<sequence>MAHFITFDTETQVFHLRNASISYLLSVEEGGLLSHLYFGSRIENYHGQRKYPRIDRGFSGNLPDSVDRGYSPDTLLREYSGTGEGDYRIPAILVKQENGSQATRFIYSRYEIISGKPELEGLPSSYVGHDDEAETLVIWLVDPHAGLELALSYTIYAERSVITRSVKLQNISNQTIMIDKIASMALDLPAQDFDLISLPGAHVNERHISRQSLTYGQTRLASRRGTSSHQMNNTMILAQRHTDEFHGEAYGFALVYSGNHALEIERDQIQQTRVVIGINEELFSWQLASGESFQTPEVIMVYANNGLNQMSQTFHGLIRDRVARGNHQHALRPILVNNWEATYFDFNEEKLRPIVDEAKQLGIEMFVLDDGWFGHRDNDDSSLGDWFVDKRKFPKGLRQFADYVHGQDLKFGLWFEPEMISEDSELLRKHPDYRLAVPGRTPYPSRQQFVLDIGRKEVRDNVIAQIEAILDEGYIDYIKWDMNRHISDIYSANLPAHQQGEVLHRYTLGLYEMLEHLTTKYPDILWEGCSGGGGRFDVGFAYYMPQSWTSDNTDALARLNIQYGTSLFYPTSLMTSHVSAVPNHQTGRITPFDTRGDVAMSGVLGYELDLTQLSSAEKDLVKSQVAVYKEIRPLVQYGDFTRLESPFEGNATAWMFTNEDKSEILVFTFGVLNTAQASIHQVKLHGLQSDKIYENVASKEVFTGSELEWMGWYEAPMTEDFVSHRYHFKAMN</sequence>
<dbReference type="GO" id="GO:0016052">
    <property type="term" value="P:carbohydrate catabolic process"/>
    <property type="evidence" value="ECO:0007669"/>
    <property type="project" value="InterPro"/>
</dbReference>
<dbReference type="InterPro" id="IPR017853">
    <property type="entry name" value="GH"/>
</dbReference>
<evidence type="ECO:0000256" key="6">
    <source>
        <dbReference type="PIRNR" id="PIRNR005536"/>
    </source>
</evidence>
<dbReference type="PANTHER" id="PTHR43053">
    <property type="entry name" value="GLYCOSIDASE FAMILY 31"/>
    <property type="match status" value="1"/>
</dbReference>
<dbReference type="Gene3D" id="3.20.20.70">
    <property type="entry name" value="Aldolase class I"/>
    <property type="match status" value="1"/>
</dbReference>
<reference evidence="11" key="1">
    <citation type="submission" date="2017-12" db="EMBL/GenBank/DDBJ databases">
        <title>FDA dAtabase for Regulatory Grade micrObial Sequences (FDA-ARGOS): Supporting development and validation of Infectious Disease Dx tests.</title>
        <authorList>
            <person name="Hoffmann M."/>
            <person name="Allard M."/>
            <person name="Evans P."/>
            <person name="Brown E."/>
            <person name="Tallon L."/>
            <person name="Sadzewicz L."/>
            <person name="Sengamalay N."/>
            <person name="Ott S."/>
            <person name="Godinez A."/>
            <person name="Nagaraj S."/>
            <person name="Vavikolanu K."/>
            <person name="Aluvathingal J."/>
            <person name="Nadendla S."/>
            <person name="Sichtig H."/>
        </authorList>
    </citation>
    <scope>NUCLEOTIDE SEQUENCE [LARGE SCALE GENOMIC DNA]</scope>
    <source>
        <strain evidence="11">FDAARGOS_249</strain>
    </source>
</reference>
<proteinExistence type="inferred from homology"/>
<accession>A0A2J9PQJ1</accession>
<comment type="similarity">
    <text evidence="2">Belongs to the glycosyl hydrolase 36 family.</text>
</comment>
<evidence type="ECO:0000256" key="3">
    <source>
        <dbReference type="ARBA" id="ARBA00012755"/>
    </source>
</evidence>
<dbReference type="InterPro" id="IPR031704">
    <property type="entry name" value="Glyco_hydro_36_N"/>
</dbReference>
<dbReference type="InterPro" id="IPR050985">
    <property type="entry name" value="Alpha-glycosidase_related"/>
</dbReference>
<comment type="catalytic activity">
    <reaction evidence="1 6">
        <text>Hydrolysis of terminal, non-reducing alpha-D-galactose residues in alpha-D-galactosides, including galactose oligosaccharides, galactomannans and galactolipids.</text>
        <dbReference type="EC" id="3.2.1.22"/>
    </reaction>
</comment>
<organism evidence="10 11">
    <name type="scientific">Aerococcus viridans</name>
    <dbReference type="NCBI Taxonomy" id="1377"/>
    <lineage>
        <taxon>Bacteria</taxon>
        <taxon>Bacillati</taxon>
        <taxon>Bacillota</taxon>
        <taxon>Bacilli</taxon>
        <taxon>Lactobacillales</taxon>
        <taxon>Aerococcaceae</taxon>
        <taxon>Aerococcus</taxon>
    </lineage>
</organism>
<dbReference type="Gene3D" id="2.60.40.1180">
    <property type="entry name" value="Golgi alpha-mannosidase II"/>
    <property type="match status" value="1"/>
</dbReference>
<dbReference type="AlphaFoldDB" id="A0A2J9PQJ1"/>
<dbReference type="EC" id="3.2.1.22" evidence="3 6"/>
<evidence type="ECO:0000256" key="4">
    <source>
        <dbReference type="ARBA" id="ARBA00022801"/>
    </source>
</evidence>
<dbReference type="Pfam" id="PF02065">
    <property type="entry name" value="Melibiase"/>
    <property type="match status" value="1"/>
</dbReference>
<dbReference type="EMBL" id="NBTM02000001">
    <property type="protein sequence ID" value="PNL92270.1"/>
    <property type="molecule type" value="Genomic_DNA"/>
</dbReference>
<dbReference type="Pfam" id="PF16874">
    <property type="entry name" value="Glyco_hydro_36C"/>
    <property type="match status" value="1"/>
</dbReference>
<evidence type="ECO:0000256" key="5">
    <source>
        <dbReference type="ARBA" id="ARBA00023295"/>
    </source>
</evidence>
<feature type="domain" description="Glycosyl hydrolase family 36 N-terminal" evidence="9">
    <location>
        <begin position="31"/>
        <end position="288"/>
    </location>
</feature>
<evidence type="ECO:0000313" key="10">
    <source>
        <dbReference type="EMBL" id="PNL92270.1"/>
    </source>
</evidence>
<gene>
    <name evidence="10" type="ORF">A6J77_008525</name>
</gene>
<dbReference type="PANTHER" id="PTHR43053:SF3">
    <property type="entry name" value="ALPHA-GALACTOSIDASE C-RELATED"/>
    <property type="match status" value="1"/>
</dbReference>
<dbReference type="PRINTS" id="PR00743">
    <property type="entry name" value="GLHYDRLASE36"/>
</dbReference>
<dbReference type="Pfam" id="PF16875">
    <property type="entry name" value="Glyco_hydro_36N"/>
    <property type="match status" value="1"/>
</dbReference>
<dbReference type="InterPro" id="IPR013780">
    <property type="entry name" value="Glyco_hydro_b"/>
</dbReference>
<keyword evidence="5 6" id="KW-0326">Glycosidase</keyword>
<feature type="active site" description="Proton donor" evidence="7">
    <location>
        <position position="551"/>
    </location>
</feature>
<dbReference type="InterPro" id="IPR002252">
    <property type="entry name" value="Glyco_hydro_36"/>
</dbReference>